<keyword evidence="3 7" id="KW-0378">Hydrolase</keyword>
<evidence type="ECO:0000313" key="7">
    <source>
        <dbReference type="EMBL" id="QGY47561.1"/>
    </source>
</evidence>
<gene>
    <name evidence="7" type="ORF">GM418_29000</name>
</gene>
<dbReference type="InterPro" id="IPR047115">
    <property type="entry name" value="ARSB"/>
</dbReference>
<evidence type="ECO:0000256" key="4">
    <source>
        <dbReference type="ARBA" id="ARBA00022837"/>
    </source>
</evidence>
<dbReference type="GO" id="GO:0046872">
    <property type="term" value="F:metal ion binding"/>
    <property type="evidence" value="ECO:0007669"/>
    <property type="project" value="UniProtKB-KW"/>
</dbReference>
<dbReference type="InterPro" id="IPR024607">
    <property type="entry name" value="Sulfatase_CS"/>
</dbReference>
<dbReference type="PROSITE" id="PS00523">
    <property type="entry name" value="SULFATASE_1"/>
    <property type="match status" value="1"/>
</dbReference>
<dbReference type="GO" id="GO:0016740">
    <property type="term" value="F:transferase activity"/>
    <property type="evidence" value="ECO:0007669"/>
    <property type="project" value="UniProtKB-KW"/>
</dbReference>
<dbReference type="PANTHER" id="PTHR10342">
    <property type="entry name" value="ARYLSULFATASE"/>
    <property type="match status" value="1"/>
</dbReference>
<dbReference type="KEGG" id="mcos:GM418_29000"/>
<dbReference type="Gene3D" id="3.40.720.10">
    <property type="entry name" value="Alkaline Phosphatase, subunit A"/>
    <property type="match status" value="1"/>
</dbReference>
<evidence type="ECO:0000256" key="1">
    <source>
        <dbReference type="ARBA" id="ARBA00008779"/>
    </source>
</evidence>
<dbReference type="GO" id="GO:0008484">
    <property type="term" value="F:sulfuric ester hydrolase activity"/>
    <property type="evidence" value="ECO:0007669"/>
    <property type="project" value="InterPro"/>
</dbReference>
<keyword evidence="5" id="KW-0325">Glycoprotein</keyword>
<keyword evidence="4" id="KW-0106">Calcium</keyword>
<keyword evidence="2" id="KW-0479">Metal-binding</keyword>
<dbReference type="SUPFAM" id="SSF53649">
    <property type="entry name" value="Alkaline phosphatase-like"/>
    <property type="match status" value="1"/>
</dbReference>
<keyword evidence="8" id="KW-1185">Reference proteome</keyword>
<name>A0A6I6JYE0_9BACT</name>
<accession>A0A6I6JYE0</accession>
<dbReference type="InterPro" id="IPR017850">
    <property type="entry name" value="Alkaline_phosphatase_core_sf"/>
</dbReference>
<evidence type="ECO:0000256" key="3">
    <source>
        <dbReference type="ARBA" id="ARBA00022801"/>
    </source>
</evidence>
<dbReference type="EMBL" id="CP046401">
    <property type="protein sequence ID" value="QGY47561.1"/>
    <property type="molecule type" value="Genomic_DNA"/>
</dbReference>
<dbReference type="AlphaFoldDB" id="A0A6I6JYE0"/>
<dbReference type="Proteomes" id="UP000428260">
    <property type="component" value="Chromosome"/>
</dbReference>
<proteinExistence type="inferred from homology"/>
<evidence type="ECO:0000259" key="6">
    <source>
        <dbReference type="Pfam" id="PF00884"/>
    </source>
</evidence>
<dbReference type="Pfam" id="PF00884">
    <property type="entry name" value="Sulfatase"/>
    <property type="match status" value="1"/>
</dbReference>
<organism evidence="7 8">
    <name type="scientific">Maribellus comscasis</name>
    <dbReference type="NCBI Taxonomy" id="2681766"/>
    <lineage>
        <taxon>Bacteria</taxon>
        <taxon>Pseudomonadati</taxon>
        <taxon>Bacteroidota</taxon>
        <taxon>Bacteroidia</taxon>
        <taxon>Marinilabiliales</taxon>
        <taxon>Prolixibacteraceae</taxon>
        <taxon>Maribellus</taxon>
    </lineage>
</organism>
<reference evidence="7 8" key="1">
    <citation type="submission" date="2019-11" db="EMBL/GenBank/DDBJ databases">
        <authorList>
            <person name="Zheng R.K."/>
            <person name="Sun C.M."/>
        </authorList>
    </citation>
    <scope>NUCLEOTIDE SEQUENCE [LARGE SCALE GENOMIC DNA]</scope>
    <source>
        <strain evidence="7 8">WC007</strain>
    </source>
</reference>
<protein>
    <submittedName>
        <fullName evidence="7">Sulfatase-like hydrolase/transferase</fullName>
    </submittedName>
</protein>
<dbReference type="PANTHER" id="PTHR10342:SF274">
    <property type="entry name" value="ARYLSULFATASE B"/>
    <property type="match status" value="1"/>
</dbReference>
<evidence type="ECO:0000256" key="2">
    <source>
        <dbReference type="ARBA" id="ARBA00022723"/>
    </source>
</evidence>
<dbReference type="InterPro" id="IPR000917">
    <property type="entry name" value="Sulfatase_N"/>
</dbReference>
<feature type="domain" description="Sulfatase N-terminal" evidence="6">
    <location>
        <begin position="28"/>
        <end position="185"/>
    </location>
</feature>
<evidence type="ECO:0000313" key="8">
    <source>
        <dbReference type="Proteomes" id="UP000428260"/>
    </source>
</evidence>
<sequence>MRGIFLVLILVVGFCLCTLAALDDIKEPNIIIILADDLGWNDVGYHGSDIQTPEIDKLADNGIQLNRFYTCPVCTPTRAGLLTGKYPDRFEMRNGVCAPTVLNGLPPEETTLAEYLGQKGYKNRAAFGKWHLGHSHLKYHPLNQGFTYFYGHYNGAIDYFTRKRDAELDWHRNFDPVFEEGYSTDLIGEDVVR</sequence>
<comment type="similarity">
    <text evidence="1">Belongs to the sulfatase family.</text>
</comment>
<keyword evidence="7" id="KW-0808">Transferase</keyword>
<evidence type="ECO:0000256" key="5">
    <source>
        <dbReference type="ARBA" id="ARBA00023180"/>
    </source>
</evidence>